<evidence type="ECO:0000313" key="13">
    <source>
        <dbReference type="Proteomes" id="UP000008631"/>
    </source>
</evidence>
<dbReference type="Pfam" id="PF02684">
    <property type="entry name" value="LpxB"/>
    <property type="match status" value="1"/>
</dbReference>
<protein>
    <recommendedName>
        <fullName evidence="3 10">Lipid-A-disaccharide synthase</fullName>
        <ecNumber evidence="2 10">2.4.1.182</ecNumber>
    </recommendedName>
</protein>
<dbReference type="EMBL" id="CP002353">
    <property type="protein sequence ID" value="ADV64053.1"/>
    <property type="molecule type" value="Genomic_DNA"/>
</dbReference>
<dbReference type="GO" id="GO:0016020">
    <property type="term" value="C:membrane"/>
    <property type="evidence" value="ECO:0007669"/>
    <property type="project" value="GOC"/>
</dbReference>
<organism evidence="12 13">
    <name type="scientific">Isosphaera pallida (strain ATCC 43644 / DSM 9630 / IS1B)</name>
    <dbReference type="NCBI Taxonomy" id="575540"/>
    <lineage>
        <taxon>Bacteria</taxon>
        <taxon>Pseudomonadati</taxon>
        <taxon>Planctomycetota</taxon>
        <taxon>Planctomycetia</taxon>
        <taxon>Isosphaerales</taxon>
        <taxon>Isosphaeraceae</taxon>
        <taxon>Isosphaera</taxon>
    </lineage>
</organism>
<dbReference type="EC" id="2.4.1.182" evidence="2 10"/>
<keyword evidence="7 12" id="KW-0808">Transferase</keyword>
<evidence type="ECO:0000256" key="4">
    <source>
        <dbReference type="ARBA" id="ARBA00022516"/>
    </source>
</evidence>
<comment type="catalytic activity">
    <reaction evidence="9">
        <text>a lipid X + a UDP-2-N,3-O-bis[(3R)-3-hydroxyacyl]-alpha-D-glucosamine = a lipid A disaccharide + UDP + H(+)</text>
        <dbReference type="Rhea" id="RHEA:67828"/>
        <dbReference type="ChEBI" id="CHEBI:15378"/>
        <dbReference type="ChEBI" id="CHEBI:58223"/>
        <dbReference type="ChEBI" id="CHEBI:137748"/>
        <dbReference type="ChEBI" id="CHEBI:176338"/>
        <dbReference type="ChEBI" id="CHEBI:176343"/>
        <dbReference type="EC" id="2.4.1.182"/>
    </reaction>
</comment>
<dbReference type="GO" id="GO:0009245">
    <property type="term" value="P:lipid A biosynthetic process"/>
    <property type="evidence" value="ECO:0007669"/>
    <property type="project" value="UniProtKB-UniRule"/>
</dbReference>
<gene>
    <name evidence="12" type="ordered locus">Isop_3496</name>
</gene>
<name>E8QX14_ISOPI</name>
<evidence type="ECO:0000256" key="11">
    <source>
        <dbReference type="SAM" id="MobiDB-lite"/>
    </source>
</evidence>
<dbReference type="GO" id="GO:0008915">
    <property type="term" value="F:lipid-A-disaccharide synthase activity"/>
    <property type="evidence" value="ECO:0007669"/>
    <property type="project" value="UniProtKB-UniRule"/>
</dbReference>
<dbReference type="Proteomes" id="UP000008631">
    <property type="component" value="Chromosome"/>
</dbReference>
<dbReference type="InterPro" id="IPR003835">
    <property type="entry name" value="Glyco_trans_19"/>
</dbReference>
<evidence type="ECO:0000256" key="6">
    <source>
        <dbReference type="ARBA" id="ARBA00022676"/>
    </source>
</evidence>
<evidence type="ECO:0000256" key="5">
    <source>
        <dbReference type="ARBA" id="ARBA00022556"/>
    </source>
</evidence>
<evidence type="ECO:0000256" key="8">
    <source>
        <dbReference type="ARBA" id="ARBA00023098"/>
    </source>
</evidence>
<evidence type="ECO:0000256" key="10">
    <source>
        <dbReference type="NCBIfam" id="TIGR00215"/>
    </source>
</evidence>
<proteinExistence type="predicted"/>
<keyword evidence="6 12" id="KW-0328">Glycosyltransferase</keyword>
<dbReference type="GO" id="GO:0005543">
    <property type="term" value="F:phospholipid binding"/>
    <property type="evidence" value="ECO:0007669"/>
    <property type="project" value="TreeGrafter"/>
</dbReference>
<feature type="compositionally biased region" description="Polar residues" evidence="11">
    <location>
        <begin position="400"/>
        <end position="410"/>
    </location>
</feature>
<keyword evidence="8" id="KW-0443">Lipid metabolism</keyword>
<evidence type="ECO:0000256" key="2">
    <source>
        <dbReference type="ARBA" id="ARBA00012687"/>
    </source>
</evidence>
<dbReference type="HOGENOM" id="CLU_036577_3_0_0"/>
<dbReference type="Gene3D" id="3.40.50.2000">
    <property type="entry name" value="Glycogen Phosphorylase B"/>
    <property type="match status" value="1"/>
</dbReference>
<evidence type="ECO:0000313" key="12">
    <source>
        <dbReference type="EMBL" id="ADV64053.1"/>
    </source>
</evidence>
<sequence>MHLFLSTGEPSGDLHAANLAHELKRLDPSLKLSGFGGPRLAEAGCEVIYPLTELAVMWFTRVLLNLGTFLGILRQAERFFEEHRPDLVVLIDYPGLHWWIARAAHQRGIPVVYFVPPQIWAWAPWRIEKIKRHFDELLCSLPFEPRWYHQRGYPHATYIGHPYFDELRQRRLDPAVLERYRSEADDADTLAILPGSRSAEVGFNGPPLLKAAAKLAAVRPRTRFRVAAYKSTHAQTLRDMLDALDLPTDQRALLDRRLSIHVGETPEILRVAAASWSVSGSVSLELMMEAVPSAVVYLRPRWNLWVARRFIQVRYISLVNLIADEEIFPEFLESRDITDDLVRLAQGWLDDPAQRARALAGLDRVRDLCAQPGATRRAAERLLTRLHSPERMARLRQDETSLSQPTSLAPSATRFDSAHSVPCRLEPSTTHSGTIAAKVS</sequence>
<evidence type="ECO:0000256" key="3">
    <source>
        <dbReference type="ARBA" id="ARBA00020902"/>
    </source>
</evidence>
<dbReference type="STRING" id="575540.Isop_3496"/>
<dbReference type="SUPFAM" id="SSF53756">
    <property type="entry name" value="UDP-Glycosyltransferase/glycogen phosphorylase"/>
    <property type="match status" value="1"/>
</dbReference>
<keyword evidence="13" id="KW-1185">Reference proteome</keyword>
<keyword evidence="4" id="KW-0444">Lipid biosynthesis</keyword>
<accession>E8QX14</accession>
<reference key="1">
    <citation type="submission" date="2010-11" db="EMBL/GenBank/DDBJ databases">
        <title>The complete sequence of chromosome of Isophaera pallida ATCC 43644.</title>
        <authorList>
            <consortium name="US DOE Joint Genome Institute (JGI-PGF)"/>
            <person name="Lucas S."/>
            <person name="Copeland A."/>
            <person name="Lapidus A."/>
            <person name="Bruce D."/>
            <person name="Goodwin L."/>
            <person name="Pitluck S."/>
            <person name="Kyrpides N."/>
            <person name="Mavromatis K."/>
            <person name="Pagani I."/>
            <person name="Ivanova N."/>
            <person name="Saunders E."/>
            <person name="Brettin T."/>
            <person name="Detter J.C."/>
            <person name="Han C."/>
            <person name="Tapia R."/>
            <person name="Land M."/>
            <person name="Hauser L."/>
            <person name="Markowitz V."/>
            <person name="Cheng J.-F."/>
            <person name="Hugenholtz P."/>
            <person name="Woyke T."/>
            <person name="Wu D."/>
            <person name="Eisen J.A."/>
        </authorList>
    </citation>
    <scope>NUCLEOTIDE SEQUENCE</scope>
    <source>
        <strain>ATCC 43644</strain>
    </source>
</reference>
<dbReference type="KEGG" id="ipa:Isop_3496"/>
<dbReference type="eggNOG" id="COG0763">
    <property type="taxonomic scope" value="Bacteria"/>
</dbReference>
<evidence type="ECO:0000256" key="1">
    <source>
        <dbReference type="ARBA" id="ARBA00002056"/>
    </source>
</evidence>
<reference evidence="12 13" key="2">
    <citation type="journal article" date="2011" name="Stand. Genomic Sci.">
        <title>Complete genome sequence of Isosphaera pallida type strain (IS1B).</title>
        <authorList>
            <consortium name="US DOE Joint Genome Institute (JGI-PGF)"/>
            <person name="Goker M."/>
            <person name="Cleland D."/>
            <person name="Saunders E."/>
            <person name="Lapidus A."/>
            <person name="Nolan M."/>
            <person name="Lucas S."/>
            <person name="Hammon N."/>
            <person name="Deshpande S."/>
            <person name="Cheng J.F."/>
            <person name="Tapia R."/>
            <person name="Han C."/>
            <person name="Goodwin L."/>
            <person name="Pitluck S."/>
            <person name="Liolios K."/>
            <person name="Pagani I."/>
            <person name="Ivanova N."/>
            <person name="Mavromatis K."/>
            <person name="Pati A."/>
            <person name="Chen A."/>
            <person name="Palaniappan K."/>
            <person name="Land M."/>
            <person name="Hauser L."/>
            <person name="Chang Y.J."/>
            <person name="Jeffries C.D."/>
            <person name="Detter J.C."/>
            <person name="Beck B."/>
            <person name="Woyke T."/>
            <person name="Bristow J."/>
            <person name="Eisen J.A."/>
            <person name="Markowitz V."/>
            <person name="Hugenholtz P."/>
            <person name="Kyrpides N.C."/>
            <person name="Klenk H.P."/>
        </authorList>
    </citation>
    <scope>NUCLEOTIDE SEQUENCE [LARGE SCALE GENOMIC DNA]</scope>
    <source>
        <strain evidence="13">ATCC 43644 / DSM 9630 / IS1B</strain>
    </source>
</reference>
<dbReference type="InParanoid" id="E8QX14"/>
<comment type="function">
    <text evidence="1">Condensation of UDP-2,3-diacylglucosamine and 2,3-diacylglucosamine-1-phosphate to form lipid A disaccharide, a precursor of lipid A, a phosphorylated glycolipid that anchors the lipopolysaccharide to the outer membrane of the cell.</text>
</comment>
<dbReference type="AlphaFoldDB" id="E8QX14"/>
<dbReference type="PANTHER" id="PTHR30372:SF4">
    <property type="entry name" value="LIPID-A-DISACCHARIDE SYNTHASE, MITOCHONDRIAL-RELATED"/>
    <property type="match status" value="1"/>
</dbReference>
<feature type="region of interest" description="Disordered" evidence="11">
    <location>
        <begin position="395"/>
        <end position="440"/>
    </location>
</feature>
<keyword evidence="5" id="KW-0441">Lipid A biosynthesis</keyword>
<dbReference type="FunCoup" id="E8QX14">
    <property type="interactions" value="238"/>
</dbReference>
<evidence type="ECO:0000256" key="9">
    <source>
        <dbReference type="ARBA" id="ARBA00048975"/>
    </source>
</evidence>
<dbReference type="PANTHER" id="PTHR30372">
    <property type="entry name" value="LIPID-A-DISACCHARIDE SYNTHASE"/>
    <property type="match status" value="1"/>
</dbReference>
<dbReference type="NCBIfam" id="TIGR00215">
    <property type="entry name" value="lpxB"/>
    <property type="match status" value="1"/>
</dbReference>
<evidence type="ECO:0000256" key="7">
    <source>
        <dbReference type="ARBA" id="ARBA00022679"/>
    </source>
</evidence>